<keyword evidence="3" id="KW-1185">Reference proteome</keyword>
<evidence type="ECO:0000313" key="3">
    <source>
        <dbReference type="Proteomes" id="UP000261500"/>
    </source>
</evidence>
<dbReference type="PANTHER" id="PTHR16155:SF18">
    <property type="entry name" value="STERILE ALPHA MOTIF DOMAIN-CONTAINING PROTEIN 9-LIKE"/>
    <property type="match status" value="1"/>
</dbReference>
<name>A0A3B3VLP9_9TELE</name>
<dbReference type="Ensembl" id="ENSPLAT00000017310.1">
    <property type="protein sequence ID" value="ENSPLAP00000025832.1"/>
    <property type="gene ID" value="ENSPLAG00000013189.1"/>
</dbReference>
<feature type="compositionally biased region" description="Basic and acidic residues" evidence="1">
    <location>
        <begin position="71"/>
        <end position="85"/>
    </location>
</feature>
<reference evidence="2" key="1">
    <citation type="submission" date="2025-08" db="UniProtKB">
        <authorList>
            <consortium name="Ensembl"/>
        </authorList>
    </citation>
    <scope>IDENTIFICATION</scope>
</reference>
<evidence type="ECO:0000313" key="2">
    <source>
        <dbReference type="Ensembl" id="ENSPLAP00000025832.1"/>
    </source>
</evidence>
<proteinExistence type="predicted"/>
<dbReference type="GeneTree" id="ENSGT00390000013973"/>
<evidence type="ECO:0000256" key="1">
    <source>
        <dbReference type="SAM" id="MobiDB-lite"/>
    </source>
</evidence>
<accession>A0A3B3VLP9</accession>
<dbReference type="PANTHER" id="PTHR16155">
    <property type="entry name" value="DED DOMAIN-CONTAINING PROTEIN"/>
    <property type="match status" value="1"/>
</dbReference>
<organism evidence="2 3">
    <name type="scientific">Poecilia latipinna</name>
    <name type="common">sailfin molly</name>
    <dbReference type="NCBI Taxonomy" id="48699"/>
    <lineage>
        <taxon>Eukaryota</taxon>
        <taxon>Metazoa</taxon>
        <taxon>Chordata</taxon>
        <taxon>Craniata</taxon>
        <taxon>Vertebrata</taxon>
        <taxon>Euteleostomi</taxon>
        <taxon>Actinopterygii</taxon>
        <taxon>Neopterygii</taxon>
        <taxon>Teleostei</taxon>
        <taxon>Neoteleostei</taxon>
        <taxon>Acanthomorphata</taxon>
        <taxon>Ovalentaria</taxon>
        <taxon>Atherinomorphae</taxon>
        <taxon>Cyprinodontiformes</taxon>
        <taxon>Poeciliidae</taxon>
        <taxon>Poeciliinae</taxon>
        <taxon>Poecilia</taxon>
    </lineage>
</organism>
<reference evidence="2" key="2">
    <citation type="submission" date="2025-09" db="UniProtKB">
        <authorList>
            <consortium name="Ensembl"/>
        </authorList>
    </citation>
    <scope>IDENTIFICATION</scope>
</reference>
<dbReference type="STRING" id="48699.ENSPLAP00000025832"/>
<sequence>EKYSFTLPQLIEDWTKDQELSGACLASFEKEDLLELGVPPAPAIQILRQVKKFKNQSETFVPVTPAAESELNPRDNAEMSQKLDESAENETVSSDSGIQSLSSSVQMARDRIRAVMDQNTAERQFVIHTPDNLEASQRQRPVSEIRSFDKCNSLIFYTENDILPPMASPSNLIDPVHEYHLLPNVNEASEREILYEFTREAFSFAASCMNSRTNGTIHFGVKGQQEQQHGQVVGQKISSFNKYNEVFESSLGDFFEEKYVNVARLCIRPPNFIPVLHENGTSSDKWVIEVDVIPVISQTQDYLFFTELGITSTEEKHQCKTQCLFVREGPRSVNILADTNPRVGQEKLKDLTEKVKNLVSARKAAEENKERRFPQNHQGQRLKQLMTRGRHVLESSLQVVVVTDKCHPGQLEHMDFLKEISLFAVLEFDPESDINGTCHFYRRDRVANLHYPHFYTTQDSLPTLMGKLNLFKQTSWIFCNGRLNEESEEDMPLTPSEWLKRRSGDISKMTGLLCSPDVISKHRLLVIFMLHSAVTDMSHPILETFCAIYRTLEGADNMLCICRDSGVFSQWKRLIELRCKEDISNKCIYQLSLNEISSTVKQLKEPQTQSSQRYLPSTGSSSVLLTKKDEELFTVLDILSENECENTEIEKSDSFDEFNKKTEEDFYRGGQVTWWNFHLSEQRGSLPFIKRDKYNELYDLITPVEGYTSSCVMINLFHPPGCGGTTLAMHVLWDLRKKFRCAVVKNNRATNNNIAVQVINLLTYGKQDQPGYTPVILLVDNWEDVEDLKQCILHVAGERRQQNALMVIILNCERTQFPDESSRNSNLPNIFITNKLSTKEQGLFSEKLQQLKTYHEKPETFYAFMIMTNNFSEAYITNIVSNSFKDLNATGRQGRLLSFLALLNTFVNGSYMSLSLCEELLGIRNSLWKRETLDDVLNPYSTLLITFSVEEHGFYQAVRFLHPMIASNCLQILEQKHKLSLAEIVIDILHCDKLYKSCMGKDFLVQNIQSMLISRHRKEQGDDKDTQFSPLIEKIHDKEGPEKVKELFEKAIGRFDRSATLPQALARYFCLREKDFQAALKWALDAQGKNSNSYIADTVGQVYKTLDECLILGSKAVKAFQESQVLAKKDETIDPFDLHNRKRPKSYNTSGYVGETEVMMILLDLIKGLPLSQSRDRYQTDKLLQILKGHHTIKDFHFDHSNAATAQFVGVLSHHERFLISLKPRLKEIFSFFENYFTYLRPRSQERVIADERHKKKLSEHFRKYLKIFNSSEQEKASEKARNPNLSLPQEIQDQRFYLETKRADSFAGLLQCLSDKSGAEMEHIIKKWKFIFEKSPKRSASDTVNFILANIVMHSIKPSSKELTKYEELVHLLNEELQNEGTHSNSTEMYYLSMLLMWPTKDRKLDSFSAYKDIATYFRSAKKSFHRRFSHMFPARSALAHFFLGKSTGLKRIVSKVKLDQVLRQESCSDQNGQPRTQHQLWQSGAAWNEPQVEKELLRVKGISENGEIYVNFEGNLKIPVRPAYLGDIRSGCSREQISFYLGFTMEGPVAYNIKYVTAQ</sequence>
<dbReference type="GO" id="GO:0005737">
    <property type="term" value="C:cytoplasm"/>
    <property type="evidence" value="ECO:0007669"/>
    <property type="project" value="TreeGrafter"/>
</dbReference>
<dbReference type="Proteomes" id="UP000261500">
    <property type="component" value="Unplaced"/>
</dbReference>
<feature type="region of interest" description="Disordered" evidence="1">
    <location>
        <begin position="67"/>
        <end position="100"/>
    </location>
</feature>
<protein>
    <submittedName>
        <fullName evidence="2">Sterile alpha motif domain containing 9</fullName>
    </submittedName>
</protein>